<keyword evidence="2" id="KW-1185">Reference proteome</keyword>
<proteinExistence type="predicted"/>
<evidence type="ECO:0000313" key="2">
    <source>
        <dbReference type="Proteomes" id="UP000708208"/>
    </source>
</evidence>
<feature type="non-terminal residue" evidence="1">
    <location>
        <position position="41"/>
    </location>
</feature>
<protein>
    <submittedName>
        <fullName evidence="1">Uncharacterized protein</fullName>
    </submittedName>
</protein>
<feature type="non-terminal residue" evidence="1">
    <location>
        <position position="1"/>
    </location>
</feature>
<reference evidence="1" key="1">
    <citation type="submission" date="2021-06" db="EMBL/GenBank/DDBJ databases">
        <authorList>
            <person name="Hodson N. C."/>
            <person name="Mongue J. A."/>
            <person name="Jaron S. K."/>
        </authorList>
    </citation>
    <scope>NUCLEOTIDE SEQUENCE</scope>
</reference>
<name>A0A8J2P5K4_9HEXA</name>
<sequence>SILPKPHRKAANQDSFHDILLAVGEVVEKCNDELHKHNDNL</sequence>
<dbReference type="AlphaFoldDB" id="A0A8J2P5K4"/>
<accession>A0A8J2P5K4</accession>
<organism evidence="1 2">
    <name type="scientific">Allacma fusca</name>
    <dbReference type="NCBI Taxonomy" id="39272"/>
    <lineage>
        <taxon>Eukaryota</taxon>
        <taxon>Metazoa</taxon>
        <taxon>Ecdysozoa</taxon>
        <taxon>Arthropoda</taxon>
        <taxon>Hexapoda</taxon>
        <taxon>Collembola</taxon>
        <taxon>Symphypleona</taxon>
        <taxon>Sminthuridae</taxon>
        <taxon>Allacma</taxon>
    </lineage>
</organism>
<comment type="caution">
    <text evidence="1">The sequence shown here is derived from an EMBL/GenBank/DDBJ whole genome shotgun (WGS) entry which is preliminary data.</text>
</comment>
<gene>
    <name evidence="1" type="ORF">AFUS01_LOCUS14180</name>
</gene>
<dbReference type="Proteomes" id="UP000708208">
    <property type="component" value="Unassembled WGS sequence"/>
</dbReference>
<evidence type="ECO:0000313" key="1">
    <source>
        <dbReference type="EMBL" id="CAG7725210.1"/>
    </source>
</evidence>
<dbReference type="EMBL" id="CAJVCH010118840">
    <property type="protein sequence ID" value="CAG7725210.1"/>
    <property type="molecule type" value="Genomic_DNA"/>
</dbReference>